<dbReference type="SUPFAM" id="SSF55666">
    <property type="entry name" value="Ribonuclease PH domain 2-like"/>
    <property type="match status" value="1"/>
</dbReference>
<evidence type="ECO:0000259" key="11">
    <source>
        <dbReference type="Pfam" id="PF01138"/>
    </source>
</evidence>
<evidence type="ECO:0000256" key="1">
    <source>
        <dbReference type="ARBA" id="ARBA00004496"/>
    </source>
</evidence>
<evidence type="ECO:0000256" key="2">
    <source>
        <dbReference type="ARBA" id="ARBA00004604"/>
    </source>
</evidence>
<dbReference type="GO" id="GO:0071028">
    <property type="term" value="P:nuclear mRNA surveillance"/>
    <property type="evidence" value="ECO:0007669"/>
    <property type="project" value="TreeGrafter"/>
</dbReference>
<dbReference type="PANTHER" id="PTHR11097:SF9">
    <property type="entry name" value="EXOSOME COMPLEX COMPONENT RRP43"/>
    <property type="match status" value="1"/>
</dbReference>
<sequence>MATSTLPSALSFSPATFAKLSPAPYLLAHLDPTSSSASPTRPSGRSPQQCRSPSVNTGSLTHANGSAVVRLGDSAVVCGVRAEVLRSSDVPTPYRGPEDSRREIEELGLLVPNIELSTGCSPGFLPGNAPGTLAQSLTQRLLSLLHLSKLVDVEDLKVKYQPPETEDDLPDAPPQLQTKAYWVLYIDLLVISLDGNPFDAAWGAVLAALSDTKLPKAWWDADREAVLCSDQLSEAKSLSLGSIPASLTFAVFTTAAPQKKLEDAKNWVLADPDNFEEELCNESITIVATEKSILRIEKRGGGFVGREAMRELVAHTQSRLGEWKQVLSSEHR</sequence>
<dbReference type="GO" id="GO:0034475">
    <property type="term" value="P:U4 snRNA 3'-end processing"/>
    <property type="evidence" value="ECO:0007669"/>
    <property type="project" value="TreeGrafter"/>
</dbReference>
<dbReference type="InterPro" id="IPR050590">
    <property type="entry name" value="Exosome_comp_Rrp42_subfam"/>
</dbReference>
<dbReference type="InterPro" id="IPR027408">
    <property type="entry name" value="PNPase/RNase_PH_dom_sf"/>
</dbReference>
<dbReference type="GO" id="GO:0000176">
    <property type="term" value="C:nuclear exosome (RNase complex)"/>
    <property type="evidence" value="ECO:0007669"/>
    <property type="project" value="TreeGrafter"/>
</dbReference>
<dbReference type="GO" id="GO:0071035">
    <property type="term" value="P:nuclear polyadenylation-dependent rRNA catabolic process"/>
    <property type="evidence" value="ECO:0007669"/>
    <property type="project" value="TreeGrafter"/>
</dbReference>
<dbReference type="AlphaFoldDB" id="A0A074VQ56"/>
<evidence type="ECO:0000256" key="8">
    <source>
        <dbReference type="ARBA" id="ARBA00023242"/>
    </source>
</evidence>
<dbReference type="InterPro" id="IPR020568">
    <property type="entry name" value="Ribosomal_Su5_D2-typ_SF"/>
</dbReference>
<dbReference type="Proteomes" id="UP000030672">
    <property type="component" value="Unassembled WGS sequence"/>
</dbReference>
<evidence type="ECO:0000313" key="12">
    <source>
        <dbReference type="EMBL" id="KEQ59802.1"/>
    </source>
</evidence>
<comment type="similarity">
    <text evidence="3">Belongs to the RNase PH family.</text>
</comment>
<dbReference type="GO" id="GO:0000467">
    <property type="term" value="P:exonucleolytic trimming to generate mature 3'-end of 5.8S rRNA from tricistronic rRNA transcript (SSU-rRNA, 5.8S rRNA, LSU-rRNA)"/>
    <property type="evidence" value="ECO:0007669"/>
    <property type="project" value="TreeGrafter"/>
</dbReference>
<evidence type="ECO:0000313" key="13">
    <source>
        <dbReference type="Proteomes" id="UP000030672"/>
    </source>
</evidence>
<dbReference type="GO" id="GO:0000177">
    <property type="term" value="C:cytoplasmic exosome (RNase complex)"/>
    <property type="evidence" value="ECO:0007669"/>
    <property type="project" value="TreeGrafter"/>
</dbReference>
<protein>
    <recommendedName>
        <fullName evidence="9">Ribosomal RNA-processing protein 43</fullName>
    </recommendedName>
</protein>
<dbReference type="InterPro" id="IPR001247">
    <property type="entry name" value="ExoRNase_PH_dom1"/>
</dbReference>
<keyword evidence="13" id="KW-1185">Reference proteome</keyword>
<dbReference type="Pfam" id="PF01138">
    <property type="entry name" value="RNase_PH"/>
    <property type="match status" value="1"/>
</dbReference>
<evidence type="ECO:0000256" key="7">
    <source>
        <dbReference type="ARBA" id="ARBA00022884"/>
    </source>
</evidence>
<dbReference type="GeneID" id="63918542"/>
<dbReference type="GO" id="GO:0035925">
    <property type="term" value="F:mRNA 3'-UTR AU-rich region binding"/>
    <property type="evidence" value="ECO:0007669"/>
    <property type="project" value="TreeGrafter"/>
</dbReference>
<organism evidence="12 13">
    <name type="scientific">Aureobasidium melanogenum (strain CBS 110374)</name>
    <name type="common">Aureobasidium pullulans var. melanogenum</name>
    <dbReference type="NCBI Taxonomy" id="1043003"/>
    <lineage>
        <taxon>Eukaryota</taxon>
        <taxon>Fungi</taxon>
        <taxon>Dikarya</taxon>
        <taxon>Ascomycota</taxon>
        <taxon>Pezizomycotina</taxon>
        <taxon>Dothideomycetes</taxon>
        <taxon>Dothideomycetidae</taxon>
        <taxon>Dothideales</taxon>
        <taxon>Saccotheciaceae</taxon>
        <taxon>Aureobasidium</taxon>
    </lineage>
</organism>
<dbReference type="Gene3D" id="3.30.230.70">
    <property type="entry name" value="GHMP Kinase, N-terminal domain"/>
    <property type="match status" value="1"/>
</dbReference>
<dbReference type="SUPFAM" id="SSF54211">
    <property type="entry name" value="Ribosomal protein S5 domain 2-like"/>
    <property type="match status" value="1"/>
</dbReference>
<keyword evidence="7" id="KW-0694">RNA-binding</keyword>
<reference evidence="12 13" key="1">
    <citation type="journal article" date="2014" name="BMC Genomics">
        <title>Genome sequencing of four Aureobasidium pullulans varieties: biotechnological potential, stress tolerance, and description of new species.</title>
        <authorList>
            <person name="Gostin Ar C."/>
            <person name="Ohm R.A."/>
            <person name="Kogej T."/>
            <person name="Sonjak S."/>
            <person name="Turk M."/>
            <person name="Zajc J."/>
            <person name="Zalar P."/>
            <person name="Grube M."/>
            <person name="Sun H."/>
            <person name="Han J."/>
            <person name="Sharma A."/>
            <person name="Chiniquy J."/>
            <person name="Ngan C.Y."/>
            <person name="Lipzen A."/>
            <person name="Barry K."/>
            <person name="Grigoriev I.V."/>
            <person name="Gunde-Cimerman N."/>
        </authorList>
    </citation>
    <scope>NUCLEOTIDE SEQUENCE [LARGE SCALE GENOMIC DNA]</scope>
    <source>
        <strain evidence="12 13">CBS 110374</strain>
    </source>
</reference>
<dbReference type="GO" id="GO:0034476">
    <property type="term" value="P:U5 snRNA 3'-end processing"/>
    <property type="evidence" value="ECO:0007669"/>
    <property type="project" value="TreeGrafter"/>
</dbReference>
<keyword evidence="8" id="KW-0539">Nucleus</keyword>
<keyword evidence="5" id="KW-0698">rRNA processing</keyword>
<feature type="compositionally biased region" description="Low complexity" evidence="10">
    <location>
        <begin position="32"/>
        <end position="47"/>
    </location>
</feature>
<dbReference type="GO" id="GO:0005730">
    <property type="term" value="C:nucleolus"/>
    <property type="evidence" value="ECO:0007669"/>
    <property type="project" value="UniProtKB-SubCell"/>
</dbReference>
<proteinExistence type="inferred from homology"/>
<feature type="region of interest" description="Disordered" evidence="10">
    <location>
        <begin position="31"/>
        <end position="61"/>
    </location>
</feature>
<feature type="domain" description="Exoribonuclease phosphorolytic" evidence="11">
    <location>
        <begin position="49"/>
        <end position="215"/>
    </location>
</feature>
<dbReference type="InterPro" id="IPR036345">
    <property type="entry name" value="ExoRNase_PH_dom2_sf"/>
</dbReference>
<dbReference type="HOGENOM" id="CLU_038194_5_0_1"/>
<feature type="compositionally biased region" description="Polar residues" evidence="10">
    <location>
        <begin position="48"/>
        <end position="61"/>
    </location>
</feature>
<dbReference type="GO" id="GO:0034473">
    <property type="term" value="P:U1 snRNA 3'-end processing"/>
    <property type="evidence" value="ECO:0007669"/>
    <property type="project" value="TreeGrafter"/>
</dbReference>
<dbReference type="STRING" id="1043003.A0A074VQ56"/>
<evidence type="ECO:0000256" key="6">
    <source>
        <dbReference type="ARBA" id="ARBA00022835"/>
    </source>
</evidence>
<evidence type="ECO:0000256" key="3">
    <source>
        <dbReference type="ARBA" id="ARBA00006678"/>
    </source>
</evidence>
<dbReference type="PANTHER" id="PTHR11097">
    <property type="entry name" value="EXOSOME COMPLEX EXONUCLEASE RIBOSOMAL RNA PROCESSING PROTEIN"/>
    <property type="match status" value="1"/>
</dbReference>
<name>A0A074VQ56_AURM1</name>
<keyword evidence="4" id="KW-0963">Cytoplasm</keyword>
<keyword evidence="6" id="KW-0271">Exosome</keyword>
<dbReference type="EMBL" id="KL584846">
    <property type="protein sequence ID" value="KEQ59802.1"/>
    <property type="molecule type" value="Genomic_DNA"/>
</dbReference>
<accession>A0A074VQ56</accession>
<evidence type="ECO:0000256" key="10">
    <source>
        <dbReference type="SAM" id="MobiDB-lite"/>
    </source>
</evidence>
<evidence type="ECO:0000256" key="5">
    <source>
        <dbReference type="ARBA" id="ARBA00022552"/>
    </source>
</evidence>
<comment type="subcellular location">
    <subcellularLocation>
        <location evidence="1">Cytoplasm</location>
    </subcellularLocation>
    <subcellularLocation>
        <location evidence="2">Nucleus</location>
        <location evidence="2">Nucleolus</location>
    </subcellularLocation>
</comment>
<evidence type="ECO:0000256" key="9">
    <source>
        <dbReference type="ARBA" id="ARBA00030617"/>
    </source>
</evidence>
<dbReference type="GO" id="GO:0071038">
    <property type="term" value="P:TRAMP-dependent tRNA surveillance pathway"/>
    <property type="evidence" value="ECO:0007669"/>
    <property type="project" value="TreeGrafter"/>
</dbReference>
<gene>
    <name evidence="12" type="ORF">M437DRAFT_68773</name>
</gene>
<dbReference type="RefSeq" id="XP_040876825.1">
    <property type="nucleotide sequence ID" value="XM_041025169.1"/>
</dbReference>
<evidence type="ECO:0000256" key="4">
    <source>
        <dbReference type="ARBA" id="ARBA00022490"/>
    </source>
</evidence>
<dbReference type="GO" id="GO:0016075">
    <property type="term" value="P:rRNA catabolic process"/>
    <property type="evidence" value="ECO:0007669"/>
    <property type="project" value="TreeGrafter"/>
</dbReference>